<dbReference type="Proteomes" id="UP000788993">
    <property type="component" value="Unassembled WGS sequence"/>
</dbReference>
<evidence type="ECO:0000313" key="1">
    <source>
        <dbReference type="EMBL" id="KAH3672605.1"/>
    </source>
</evidence>
<evidence type="ECO:0000313" key="2">
    <source>
        <dbReference type="Proteomes" id="UP000788993"/>
    </source>
</evidence>
<proteinExistence type="predicted"/>
<organism evidence="1 2">
    <name type="scientific">Ogataea polymorpha</name>
    <dbReference type="NCBI Taxonomy" id="460523"/>
    <lineage>
        <taxon>Eukaryota</taxon>
        <taxon>Fungi</taxon>
        <taxon>Dikarya</taxon>
        <taxon>Ascomycota</taxon>
        <taxon>Saccharomycotina</taxon>
        <taxon>Pichiomycetes</taxon>
        <taxon>Pichiales</taxon>
        <taxon>Pichiaceae</taxon>
        <taxon>Ogataea</taxon>
    </lineage>
</organism>
<name>A0A9P8TBN9_9ASCO</name>
<reference evidence="1" key="2">
    <citation type="submission" date="2021-01" db="EMBL/GenBank/DDBJ databases">
        <authorList>
            <person name="Schikora-Tamarit M.A."/>
        </authorList>
    </citation>
    <scope>NUCLEOTIDE SEQUENCE</scope>
    <source>
        <strain evidence="1">NCAIM Y.01608</strain>
    </source>
</reference>
<keyword evidence="2" id="KW-1185">Reference proteome</keyword>
<gene>
    <name evidence="1" type="ORF">OGATHE_002250</name>
</gene>
<accession>A0A9P8TBN9</accession>
<sequence>MACCQDKQRPAGEKHLHVDLAEFDQQLFEVFGEQDELSLEVSVEREVSNQEQHAEVDFGRNKVDGRVAQHRLVQRGEVLAQRHDDGYKLVGRVCAPAERARLGHVADIMVEKVLWRRFPWVDARLGNGGSPELVMDADGTVWRHLQQIVRQPHVGEVGIDKMVACRLCPAGMDLSTQL</sequence>
<reference evidence="1" key="1">
    <citation type="journal article" date="2021" name="Open Biol.">
        <title>Shared evolutionary footprints suggest mitochondrial oxidative damage underlies multiple complex I losses in fungi.</title>
        <authorList>
            <person name="Schikora-Tamarit M.A."/>
            <person name="Marcet-Houben M."/>
            <person name="Nosek J."/>
            <person name="Gabaldon T."/>
        </authorList>
    </citation>
    <scope>NUCLEOTIDE SEQUENCE</scope>
    <source>
        <strain evidence="1">NCAIM Y.01608</strain>
    </source>
</reference>
<dbReference type="EMBL" id="JAEUBD010000753">
    <property type="protein sequence ID" value="KAH3672605.1"/>
    <property type="molecule type" value="Genomic_DNA"/>
</dbReference>
<protein>
    <submittedName>
        <fullName evidence="1">Uncharacterized protein</fullName>
    </submittedName>
</protein>
<comment type="caution">
    <text evidence="1">The sequence shown here is derived from an EMBL/GenBank/DDBJ whole genome shotgun (WGS) entry which is preliminary data.</text>
</comment>
<dbReference type="AlphaFoldDB" id="A0A9P8TBN9"/>